<name>A0ACC2I4N3_9PLEO</name>
<sequence length="607" mass="68954">MTLQAALAEIDRLRPGAKLSYQALAKKHGCCRSTLTRRHQGKTIPHQEEALQRRILHPRDEVEVVEYVRGLTKRNLKPTRQMVINFITPLCRWAPSEAWMTRFLRHHSDVLINAWATPMDGNRQRADSIDSYRLYFELLHSKITEYNVEPRNTYNMDEKGFAIGVTGKSKRIFDKVLYQSKQYQKSLQDGSREWVTIVATVCADGSALPPGIVYPAAGRAVQASWVDTIDPRIHDTFFTTSPTGWMNDDLGITWLEQVFERCTAPKARQQWRLLILDGHGSHVTKAFIDYCDAHKILLMVYPPHSTHTLQPLDVVCFAPLAKNYTKELNHHLQKSQGILSINLSDFFNLFWPAWVTTFTKTLVETSFSATGIYPPDADVVLDKLKPPPSPAPATPPEQTAITAAPTAPNWLKAKALLRQTVGGEGSAQLGPIEQVIHQLHVQFELIQHELNEAKEALKKQKQKPKQLKVLPLYTRQIERHGGAVWWSPSSKAEADARDRANQAYQEQLEMEKATKRELQLTRRLLKAKEDEEKRARRAIEKEERARLKAVKAAEVKRKLPPAAGPRKKQKRGGMGGGSEPIAHERPPTPPPKLGRYNREITLPKKFQ</sequence>
<accession>A0ACC2I4N3</accession>
<reference evidence="1" key="1">
    <citation type="submission" date="2022-11" db="EMBL/GenBank/DDBJ databases">
        <title>Genome Sequence of Boeremia exigua.</title>
        <authorList>
            <person name="Buettner E."/>
        </authorList>
    </citation>
    <scope>NUCLEOTIDE SEQUENCE</scope>
    <source>
        <strain evidence="1">CU02</strain>
    </source>
</reference>
<keyword evidence="2" id="KW-1185">Reference proteome</keyword>
<gene>
    <name evidence="1" type="ORF">OPT61_g6974</name>
</gene>
<evidence type="ECO:0000313" key="1">
    <source>
        <dbReference type="EMBL" id="KAJ8110090.1"/>
    </source>
</evidence>
<proteinExistence type="predicted"/>
<comment type="caution">
    <text evidence="1">The sequence shown here is derived from an EMBL/GenBank/DDBJ whole genome shotgun (WGS) entry which is preliminary data.</text>
</comment>
<dbReference type="Proteomes" id="UP001153331">
    <property type="component" value="Unassembled WGS sequence"/>
</dbReference>
<protein>
    <submittedName>
        <fullName evidence="1">Uncharacterized protein</fullName>
    </submittedName>
</protein>
<organism evidence="1 2">
    <name type="scientific">Boeremia exigua</name>
    <dbReference type="NCBI Taxonomy" id="749465"/>
    <lineage>
        <taxon>Eukaryota</taxon>
        <taxon>Fungi</taxon>
        <taxon>Dikarya</taxon>
        <taxon>Ascomycota</taxon>
        <taxon>Pezizomycotina</taxon>
        <taxon>Dothideomycetes</taxon>
        <taxon>Pleosporomycetidae</taxon>
        <taxon>Pleosporales</taxon>
        <taxon>Pleosporineae</taxon>
        <taxon>Didymellaceae</taxon>
        <taxon>Boeremia</taxon>
    </lineage>
</organism>
<dbReference type="EMBL" id="JAPHNI010000537">
    <property type="protein sequence ID" value="KAJ8110090.1"/>
    <property type="molecule type" value="Genomic_DNA"/>
</dbReference>
<evidence type="ECO:0000313" key="2">
    <source>
        <dbReference type="Proteomes" id="UP001153331"/>
    </source>
</evidence>